<protein>
    <submittedName>
        <fullName evidence="3">Uncharacterized protein</fullName>
    </submittedName>
</protein>
<name>W9RF53_9ROSA</name>
<dbReference type="Proteomes" id="UP000030645">
    <property type="component" value="Unassembled WGS sequence"/>
</dbReference>
<evidence type="ECO:0000256" key="1">
    <source>
        <dbReference type="SAM" id="MobiDB-lite"/>
    </source>
</evidence>
<feature type="compositionally biased region" description="Basic and acidic residues" evidence="1">
    <location>
        <begin position="23"/>
        <end position="32"/>
    </location>
</feature>
<evidence type="ECO:0000313" key="3">
    <source>
        <dbReference type="EMBL" id="EXB53692.1"/>
    </source>
</evidence>
<evidence type="ECO:0000313" key="4">
    <source>
        <dbReference type="Proteomes" id="UP000030645"/>
    </source>
</evidence>
<evidence type="ECO:0000313" key="2">
    <source>
        <dbReference type="EMBL" id="EXB37426.1"/>
    </source>
</evidence>
<dbReference type="EMBL" id="KE343616">
    <property type="protein sequence ID" value="EXB37426.1"/>
    <property type="molecule type" value="Genomic_DNA"/>
</dbReference>
<keyword evidence="4" id="KW-1185">Reference proteome</keyword>
<dbReference type="EMBL" id="KE344107">
    <property type="protein sequence ID" value="EXB53692.1"/>
    <property type="molecule type" value="Genomic_DNA"/>
</dbReference>
<dbReference type="AlphaFoldDB" id="W9RF53"/>
<reference evidence="4" key="1">
    <citation type="submission" date="2013-01" db="EMBL/GenBank/DDBJ databases">
        <title>Draft Genome Sequence of a Mulberry Tree, Morus notabilis C.K. Schneid.</title>
        <authorList>
            <person name="He N."/>
            <person name="Zhao S."/>
        </authorList>
    </citation>
    <scope>NUCLEOTIDE SEQUENCE</scope>
</reference>
<gene>
    <name evidence="2" type="ORF">L484_003296</name>
    <name evidence="3" type="ORF">L484_008976</name>
</gene>
<organism evidence="3 4">
    <name type="scientific">Morus notabilis</name>
    <dbReference type="NCBI Taxonomy" id="981085"/>
    <lineage>
        <taxon>Eukaryota</taxon>
        <taxon>Viridiplantae</taxon>
        <taxon>Streptophyta</taxon>
        <taxon>Embryophyta</taxon>
        <taxon>Tracheophyta</taxon>
        <taxon>Spermatophyta</taxon>
        <taxon>Magnoliopsida</taxon>
        <taxon>eudicotyledons</taxon>
        <taxon>Gunneridae</taxon>
        <taxon>Pentapetalae</taxon>
        <taxon>rosids</taxon>
        <taxon>fabids</taxon>
        <taxon>Rosales</taxon>
        <taxon>Moraceae</taxon>
        <taxon>Moreae</taxon>
        <taxon>Morus</taxon>
    </lineage>
</organism>
<sequence>MRYLGQLRLNPPARGGKSSVATMRKEERDHGRPRCQGSKCIVAGVDGALMVKSAPTMEAPQVLDKLGFGLDMF</sequence>
<reference evidence="3" key="2">
    <citation type="submission" date="2013-06" db="EMBL/GenBank/DDBJ databases">
        <title>Draft Genome Sequence of a Mulberry Tree, Morus notabilis C.K. Schn.</title>
        <authorList>
            <person name="He N."/>
            <person name="Zhao S."/>
        </authorList>
    </citation>
    <scope>NUCLEOTIDE SEQUENCE</scope>
</reference>
<proteinExistence type="predicted"/>
<feature type="region of interest" description="Disordered" evidence="1">
    <location>
        <begin position="1"/>
        <end position="35"/>
    </location>
</feature>
<accession>W9RF53</accession>